<protein>
    <submittedName>
        <fullName evidence="2">Uncharacterized protein</fullName>
    </submittedName>
</protein>
<dbReference type="Proteomes" id="UP000324222">
    <property type="component" value="Unassembled WGS sequence"/>
</dbReference>
<dbReference type="EMBL" id="VSRR010042221">
    <property type="protein sequence ID" value="MPC75944.1"/>
    <property type="molecule type" value="Genomic_DNA"/>
</dbReference>
<evidence type="ECO:0000313" key="2">
    <source>
        <dbReference type="EMBL" id="MPC75944.1"/>
    </source>
</evidence>
<evidence type="ECO:0000256" key="1">
    <source>
        <dbReference type="SAM" id="MobiDB-lite"/>
    </source>
</evidence>
<accession>A0A5B7I562</accession>
<gene>
    <name evidence="2" type="ORF">E2C01_070344</name>
</gene>
<proteinExistence type="predicted"/>
<organism evidence="2 3">
    <name type="scientific">Portunus trituberculatus</name>
    <name type="common">Swimming crab</name>
    <name type="synonym">Neptunus trituberculatus</name>
    <dbReference type="NCBI Taxonomy" id="210409"/>
    <lineage>
        <taxon>Eukaryota</taxon>
        <taxon>Metazoa</taxon>
        <taxon>Ecdysozoa</taxon>
        <taxon>Arthropoda</taxon>
        <taxon>Crustacea</taxon>
        <taxon>Multicrustacea</taxon>
        <taxon>Malacostraca</taxon>
        <taxon>Eumalacostraca</taxon>
        <taxon>Eucarida</taxon>
        <taxon>Decapoda</taxon>
        <taxon>Pleocyemata</taxon>
        <taxon>Brachyura</taxon>
        <taxon>Eubrachyura</taxon>
        <taxon>Portunoidea</taxon>
        <taxon>Portunidae</taxon>
        <taxon>Portuninae</taxon>
        <taxon>Portunus</taxon>
    </lineage>
</organism>
<keyword evidence="3" id="KW-1185">Reference proteome</keyword>
<comment type="caution">
    <text evidence="2">The sequence shown here is derived from an EMBL/GenBank/DDBJ whole genome shotgun (WGS) entry which is preliminary data.</text>
</comment>
<dbReference type="AlphaFoldDB" id="A0A5B7I562"/>
<reference evidence="2 3" key="1">
    <citation type="submission" date="2019-05" db="EMBL/GenBank/DDBJ databases">
        <title>Another draft genome of Portunus trituberculatus and its Hox gene families provides insights of decapod evolution.</title>
        <authorList>
            <person name="Jeong J.-H."/>
            <person name="Song I."/>
            <person name="Kim S."/>
            <person name="Choi T."/>
            <person name="Kim D."/>
            <person name="Ryu S."/>
            <person name="Kim W."/>
        </authorList>
    </citation>
    <scope>NUCLEOTIDE SEQUENCE [LARGE SCALE GENOMIC DNA]</scope>
    <source>
        <tissue evidence="2">Muscle</tissue>
    </source>
</reference>
<feature type="compositionally biased region" description="Gly residues" evidence="1">
    <location>
        <begin position="25"/>
        <end position="46"/>
    </location>
</feature>
<name>A0A5B7I562_PORTR</name>
<feature type="region of interest" description="Disordered" evidence="1">
    <location>
        <begin position="1"/>
        <end position="46"/>
    </location>
</feature>
<sequence length="46" mass="4222">MGYLNTDGLAASRKGDPGLALRSGSVGGPPHLGGGGGGAGQGGLDD</sequence>
<evidence type="ECO:0000313" key="3">
    <source>
        <dbReference type="Proteomes" id="UP000324222"/>
    </source>
</evidence>